<dbReference type="SFLD" id="SFLDS00032">
    <property type="entry name" value="Radical_SAM_3-amino-3-carboxyp"/>
    <property type="match status" value="1"/>
</dbReference>
<evidence type="ECO:0000256" key="5">
    <source>
        <dbReference type="ARBA" id="ARBA00022691"/>
    </source>
</evidence>
<dbReference type="EC" id="2.5.1.108" evidence="3 10"/>
<comment type="cofactor">
    <cofactor evidence="1 10">
        <name>[4Fe-4S] cluster</name>
        <dbReference type="ChEBI" id="CHEBI:49883"/>
    </cofactor>
</comment>
<keyword evidence="7 10" id="KW-0408">Iron</keyword>
<keyword evidence="4 10" id="KW-0808">Transferase</keyword>
<proteinExistence type="inferred from homology"/>
<dbReference type="PANTHER" id="PTHR10762:SF1">
    <property type="entry name" value="2-(3-AMINO-3-CARBOXYPROPYL)HISTIDINE SYNTHASE SUBUNIT 1"/>
    <property type="match status" value="1"/>
</dbReference>
<dbReference type="GO" id="GO:0046872">
    <property type="term" value="F:metal ion binding"/>
    <property type="evidence" value="ECO:0007669"/>
    <property type="project" value="UniProtKB-KW"/>
</dbReference>
<keyword evidence="6 10" id="KW-0479">Metal-binding</keyword>
<dbReference type="AlphaFoldDB" id="A0A7J3N0B3"/>
<dbReference type="UniPathway" id="UPA00559"/>
<comment type="pathway">
    <text evidence="2 10">Protein modification; peptidyl-diphthamide biosynthesis.</text>
</comment>
<dbReference type="InterPro" id="IPR042265">
    <property type="entry name" value="DPH1/DPH2_3"/>
</dbReference>
<evidence type="ECO:0000256" key="4">
    <source>
        <dbReference type="ARBA" id="ARBA00022679"/>
    </source>
</evidence>
<dbReference type="GO" id="GO:0051539">
    <property type="term" value="F:4 iron, 4 sulfur cluster binding"/>
    <property type="evidence" value="ECO:0007669"/>
    <property type="project" value="UniProtKB-UniRule"/>
</dbReference>
<keyword evidence="10" id="KW-0004">4Fe-4S</keyword>
<name>A0A7J3N0B3_9CREN</name>
<evidence type="ECO:0000256" key="3">
    <source>
        <dbReference type="ARBA" id="ARBA00012221"/>
    </source>
</evidence>
<evidence type="ECO:0000256" key="8">
    <source>
        <dbReference type="ARBA" id="ARBA00023014"/>
    </source>
</evidence>
<dbReference type="PIRSF" id="PIRSF004967">
    <property type="entry name" value="DPH1"/>
    <property type="match status" value="1"/>
</dbReference>
<comment type="caution">
    <text evidence="12">The sequence shown here is derived from an EMBL/GenBank/DDBJ whole genome shotgun (WGS) entry which is preliminary data.</text>
</comment>
<keyword evidence="5 10" id="KW-0949">S-adenosyl-L-methionine</keyword>
<dbReference type="Gene3D" id="3.40.50.11840">
    <property type="entry name" value="Diphthamide synthesis DPH1/DPH2 domain 1"/>
    <property type="match status" value="1"/>
</dbReference>
<accession>A0A7J3N0B3</accession>
<organism evidence="12">
    <name type="scientific">Ignisphaera aggregans</name>
    <dbReference type="NCBI Taxonomy" id="334771"/>
    <lineage>
        <taxon>Archaea</taxon>
        <taxon>Thermoproteota</taxon>
        <taxon>Thermoprotei</taxon>
        <taxon>Desulfurococcales</taxon>
        <taxon>Desulfurococcaceae</taxon>
        <taxon>Ignisphaera</taxon>
    </lineage>
</organism>
<comment type="function">
    <text evidence="10">Catalyzes the first step of diphthamide biosynthesis, i.e. the transfer of the 3-amino-3-carboxypropyl group from S-adenosyl-L-methionine (SAM) to the C2 position of the imidazole ring of the target histidine residue in translation elongation factor 2 (EF-2).</text>
</comment>
<dbReference type="EMBL" id="DTAU01000048">
    <property type="protein sequence ID" value="HFQ78607.1"/>
    <property type="molecule type" value="Genomic_DNA"/>
</dbReference>
<comment type="catalytic activity">
    <reaction evidence="9 10">
        <text>L-histidyl-[translation elongation factor 2] + S-adenosyl-L-methionine = 2-[(3S)-amino-3-carboxypropyl]-L-histidyl-[translation elongation factor 2] + S-methyl-5'-thioadenosine + H(+)</text>
        <dbReference type="Rhea" id="RHEA:36783"/>
        <dbReference type="Rhea" id="RHEA-COMP:9748"/>
        <dbReference type="Rhea" id="RHEA-COMP:9749"/>
        <dbReference type="ChEBI" id="CHEBI:15378"/>
        <dbReference type="ChEBI" id="CHEBI:17509"/>
        <dbReference type="ChEBI" id="CHEBI:29979"/>
        <dbReference type="ChEBI" id="CHEBI:59789"/>
        <dbReference type="ChEBI" id="CHEBI:73995"/>
        <dbReference type="EC" id="2.5.1.108"/>
    </reaction>
</comment>
<comment type="similarity">
    <text evidence="10">Belongs to the DPH1/DPH2 family.</text>
</comment>
<evidence type="ECO:0000256" key="1">
    <source>
        <dbReference type="ARBA" id="ARBA00001966"/>
    </source>
</evidence>
<evidence type="ECO:0000313" key="11">
    <source>
        <dbReference type="EMBL" id="HFQ78607.1"/>
    </source>
</evidence>
<evidence type="ECO:0000313" key="12">
    <source>
        <dbReference type="EMBL" id="HGT99217.1"/>
    </source>
</evidence>
<gene>
    <name evidence="11" type="ORF">ENT99_02755</name>
    <name evidence="12" type="ORF">ENU64_07320</name>
</gene>
<protein>
    <recommendedName>
        <fullName evidence="3 10">2-(3-amino-3-carboxypropyl)histidine synthase</fullName>
        <ecNumber evidence="3 10">2.5.1.108</ecNumber>
    </recommendedName>
</protein>
<dbReference type="Gene3D" id="3.40.50.11860">
    <property type="entry name" value="Diphthamide synthesis DPH1/DPH2 domain 3"/>
    <property type="match status" value="1"/>
</dbReference>
<dbReference type="InterPro" id="IPR035435">
    <property type="entry name" value="DPH1/DPH2_euk_archaea"/>
</dbReference>
<dbReference type="GO" id="GO:0017183">
    <property type="term" value="P:protein histidyl modification to diphthamide"/>
    <property type="evidence" value="ECO:0007669"/>
    <property type="project" value="UniProtKB-UniRule"/>
</dbReference>
<dbReference type="InterPro" id="IPR042264">
    <property type="entry name" value="DPH1/DPH2_2"/>
</dbReference>
<evidence type="ECO:0000256" key="10">
    <source>
        <dbReference type="PIRNR" id="PIRNR004967"/>
    </source>
</evidence>
<dbReference type="GO" id="GO:0090560">
    <property type="term" value="F:2-(3-amino-3-carboxypropyl)histidine synthase activity"/>
    <property type="evidence" value="ECO:0007669"/>
    <property type="project" value="UniProtKB-UniRule"/>
</dbReference>
<reference evidence="12" key="1">
    <citation type="journal article" date="2020" name="mSystems">
        <title>Genome- and Community-Level Interaction Insights into Carbon Utilization and Element Cycling Functions of Hydrothermarchaeota in Hydrothermal Sediment.</title>
        <authorList>
            <person name="Zhou Z."/>
            <person name="Liu Y."/>
            <person name="Xu W."/>
            <person name="Pan J."/>
            <person name="Luo Z.H."/>
            <person name="Li M."/>
        </authorList>
    </citation>
    <scope>NUCLEOTIDE SEQUENCE [LARGE SCALE GENOMIC DNA]</scope>
    <source>
        <strain evidence="11">SpSt-629</strain>
        <strain evidence="12">SpSt-688</strain>
    </source>
</reference>
<dbReference type="NCBIfam" id="TIGR00322">
    <property type="entry name" value="diphth2_R"/>
    <property type="match status" value="1"/>
</dbReference>
<dbReference type="EMBL" id="DTDH01000205">
    <property type="protein sequence ID" value="HGT99217.1"/>
    <property type="molecule type" value="Genomic_DNA"/>
</dbReference>
<dbReference type="PANTHER" id="PTHR10762">
    <property type="entry name" value="DIPHTHAMIDE BIOSYNTHESIS PROTEIN"/>
    <property type="match status" value="1"/>
</dbReference>
<evidence type="ECO:0000256" key="7">
    <source>
        <dbReference type="ARBA" id="ARBA00023004"/>
    </source>
</evidence>
<dbReference type="InterPro" id="IPR016435">
    <property type="entry name" value="DPH1/DPH2"/>
</dbReference>
<sequence length="336" mass="38428">MPHRYSVPKEVGIMDFCKDFDFDIDRVVKVVKENKVQRILIQLPEGFYRCYNYIAKSIRDLAGEIDIILSLNPSHGPCLVDEYTAREVGAELILHFGHTEYPLYRPSINTLFVPVEYVSADFEKIGKMIKDICSKNKKICITTTAQHTSLARKLNHKDCDIIFKGISLGCMSTNVSGCANLVVIAGGMFNCISQYLMVRSRDPTIDVMCVDPYTYRLWSPVKEVDRIMRIRLWKTAKASEGRRWLIVTGFYGQSREDLVDALLERLRNKGLYVDVAKVLKLDRNVITNIGSNYDVIVVASCPYLAFDFYDVDVPVITPGEALMVIDDMKDRYVYPW</sequence>
<evidence type="ECO:0000256" key="6">
    <source>
        <dbReference type="ARBA" id="ARBA00022723"/>
    </source>
</evidence>
<keyword evidence="8 10" id="KW-0411">Iron-sulfur</keyword>
<evidence type="ECO:0000256" key="2">
    <source>
        <dbReference type="ARBA" id="ARBA00005156"/>
    </source>
</evidence>
<dbReference type="Gene3D" id="3.40.50.11850">
    <property type="entry name" value="Diphthamide synthesis DPH1/DPH2 domain 2"/>
    <property type="match status" value="1"/>
</dbReference>
<dbReference type="InterPro" id="IPR042263">
    <property type="entry name" value="DPH1/DPH2_1"/>
</dbReference>
<evidence type="ECO:0000256" key="9">
    <source>
        <dbReference type="ARBA" id="ARBA00048403"/>
    </source>
</evidence>
<dbReference type="Pfam" id="PF01866">
    <property type="entry name" value="Diphthamide_syn"/>
    <property type="match status" value="1"/>
</dbReference>